<evidence type="ECO:0000256" key="5">
    <source>
        <dbReference type="ARBA" id="ARBA00023070"/>
    </source>
</evidence>
<dbReference type="InterPro" id="IPR002937">
    <property type="entry name" value="Amino_oxidase"/>
</dbReference>
<comment type="similarity">
    <text evidence="2">Belongs to the tryptophan 2-monooxygenase family.</text>
</comment>
<dbReference type="GO" id="GO:0050361">
    <property type="term" value="F:tryptophan 2-monooxygenase activity"/>
    <property type="evidence" value="ECO:0007669"/>
    <property type="project" value="UniProtKB-EC"/>
</dbReference>
<organism evidence="8 9">
    <name type="scientific">Amorphus orientalis</name>
    <dbReference type="NCBI Taxonomy" id="649198"/>
    <lineage>
        <taxon>Bacteria</taxon>
        <taxon>Pseudomonadati</taxon>
        <taxon>Pseudomonadota</taxon>
        <taxon>Alphaproteobacteria</taxon>
        <taxon>Hyphomicrobiales</taxon>
        <taxon>Amorphaceae</taxon>
        <taxon>Amorphus</taxon>
    </lineage>
</organism>
<evidence type="ECO:0000313" key="8">
    <source>
        <dbReference type="EMBL" id="MDQ0315288.1"/>
    </source>
</evidence>
<dbReference type="EC" id="1.13.12.3" evidence="3"/>
<reference evidence="8" key="1">
    <citation type="submission" date="2023-07" db="EMBL/GenBank/DDBJ databases">
        <title>Genomic Encyclopedia of Type Strains, Phase IV (KMG-IV): sequencing the most valuable type-strain genomes for metagenomic binning, comparative biology and taxonomic classification.</title>
        <authorList>
            <person name="Goeker M."/>
        </authorList>
    </citation>
    <scope>NUCLEOTIDE SEQUENCE</scope>
    <source>
        <strain evidence="8">DSM 21202</strain>
    </source>
</reference>
<dbReference type="EMBL" id="JAUSUL010000002">
    <property type="protein sequence ID" value="MDQ0315288.1"/>
    <property type="molecule type" value="Genomic_DNA"/>
</dbReference>
<keyword evidence="9" id="KW-1185">Reference proteome</keyword>
<comment type="pathway">
    <text evidence="1">Plant hormone metabolism; auxin biosynthesis.</text>
</comment>
<dbReference type="Gene3D" id="3.90.660.10">
    <property type="match status" value="1"/>
</dbReference>
<dbReference type="SUPFAM" id="SSF54373">
    <property type="entry name" value="FAD-linked reductases, C-terminal domain"/>
    <property type="match status" value="1"/>
</dbReference>
<dbReference type="RefSeq" id="WP_306885123.1">
    <property type="nucleotide sequence ID" value="NZ_JAUSUL010000002.1"/>
</dbReference>
<evidence type="ECO:0000259" key="7">
    <source>
        <dbReference type="Pfam" id="PF01593"/>
    </source>
</evidence>
<evidence type="ECO:0000256" key="2">
    <source>
        <dbReference type="ARBA" id="ARBA00005833"/>
    </source>
</evidence>
<evidence type="ECO:0000313" key="9">
    <source>
        <dbReference type="Proteomes" id="UP001229244"/>
    </source>
</evidence>
<evidence type="ECO:0000256" key="1">
    <source>
        <dbReference type="ARBA" id="ARBA00004814"/>
    </source>
</evidence>
<name>A0AAE3VNS3_9HYPH</name>
<dbReference type="Gene3D" id="3.50.50.60">
    <property type="entry name" value="FAD/NAD(P)-binding domain"/>
    <property type="match status" value="1"/>
</dbReference>
<proteinExistence type="inferred from homology"/>
<accession>A0AAE3VNS3</accession>
<dbReference type="InterPro" id="IPR050281">
    <property type="entry name" value="Flavin_monoamine_oxidase"/>
</dbReference>
<gene>
    <name evidence="8" type="ORF">J2S73_001745</name>
</gene>
<evidence type="ECO:0000256" key="4">
    <source>
        <dbReference type="ARBA" id="ARBA00017871"/>
    </source>
</evidence>
<dbReference type="Pfam" id="PF01593">
    <property type="entry name" value="Amino_oxidase"/>
    <property type="match status" value="1"/>
</dbReference>
<dbReference type="GO" id="GO:0009851">
    <property type="term" value="P:auxin biosynthetic process"/>
    <property type="evidence" value="ECO:0007669"/>
    <property type="project" value="UniProtKB-KW"/>
</dbReference>
<evidence type="ECO:0000256" key="3">
    <source>
        <dbReference type="ARBA" id="ARBA00012535"/>
    </source>
</evidence>
<protein>
    <recommendedName>
        <fullName evidence="4">Tryptophan 2-monooxygenase</fullName>
        <ecNumber evidence="3">1.13.12.3</ecNumber>
    </recommendedName>
</protein>
<dbReference type="SUPFAM" id="SSF51905">
    <property type="entry name" value="FAD/NAD(P)-binding domain"/>
    <property type="match status" value="1"/>
</dbReference>
<dbReference type="InterPro" id="IPR036188">
    <property type="entry name" value="FAD/NAD-bd_sf"/>
</dbReference>
<dbReference type="PANTHER" id="PTHR10742">
    <property type="entry name" value="FLAVIN MONOAMINE OXIDASE"/>
    <property type="match status" value="1"/>
</dbReference>
<evidence type="ECO:0000256" key="6">
    <source>
        <dbReference type="ARBA" id="ARBA00047321"/>
    </source>
</evidence>
<dbReference type="Proteomes" id="UP001229244">
    <property type="component" value="Unassembled WGS sequence"/>
</dbReference>
<comment type="catalytic activity">
    <reaction evidence="6">
        <text>L-tryptophan + O2 = indole-3-acetamide + CO2 + H2O</text>
        <dbReference type="Rhea" id="RHEA:16165"/>
        <dbReference type="ChEBI" id="CHEBI:15377"/>
        <dbReference type="ChEBI" id="CHEBI:15379"/>
        <dbReference type="ChEBI" id="CHEBI:16031"/>
        <dbReference type="ChEBI" id="CHEBI:16526"/>
        <dbReference type="ChEBI" id="CHEBI:57912"/>
        <dbReference type="EC" id="1.13.12.3"/>
    </reaction>
</comment>
<keyword evidence="5" id="KW-0073">Auxin biosynthesis</keyword>
<dbReference type="PANTHER" id="PTHR10742:SF410">
    <property type="entry name" value="LYSINE-SPECIFIC HISTONE DEMETHYLASE 2"/>
    <property type="match status" value="1"/>
</dbReference>
<sequence length="419" mass="44282">MTETDVVVVGAGAAGLAAGEWLAANNRDFLVLEAADRIGGRAFTDTSVFGVPFDHGCHWLHSASVNPFREIADALGHRYLKRASRRAAHMFLKDCEASDEERQAAWEAVEGAFRAAETAGRLGRDVAASRVVRPPAPWKRLANHWLRLLSSLDPDEISTLDLARYSDTGENWPVLDGYGALVAAAGRTVPVRTGVAVTAIDWSGPGVRVETASGSIRARAVIVTVSTNVLASGGIRFEPGLPADYADAIAACPCGYAEKVAISFDRPLPGLEDVAYLDTIDPTDKARPAVNFTVYPDADGLPVAVGQLGGGVSRDLERAGEAAMIDFALQALVDAFGSDLGDRVKRTAVTRWASDPLIQGAYSCALPGKAQRRLRLCDPIADRVFLAGEATSAEAYSTAHGARLSGLRAARQAVSAASM</sequence>
<feature type="domain" description="Amine oxidase" evidence="7">
    <location>
        <begin position="14"/>
        <end position="412"/>
    </location>
</feature>
<comment type="caution">
    <text evidence="8">The sequence shown here is derived from an EMBL/GenBank/DDBJ whole genome shotgun (WGS) entry which is preliminary data.</text>
</comment>
<dbReference type="AlphaFoldDB" id="A0AAE3VNS3"/>
<keyword evidence="8" id="KW-0560">Oxidoreductase</keyword>